<dbReference type="OrthoDB" id="9835308at2"/>
<evidence type="ECO:0000313" key="2">
    <source>
        <dbReference type="Proteomes" id="UP000063699"/>
    </source>
</evidence>
<sequence>MLANLLTQTAEIFRPTTTQDRHQNQQDVWPTIPTSTKPCRLQQVVGLEDSDGRDLSISQWKLYLPADAAITEKDRVRVGADVFEVTAVYPVPSPRLGATHHLQCMVTTYSGGVAS</sequence>
<reference evidence="1 2" key="1">
    <citation type="submission" date="2015-07" db="EMBL/GenBank/DDBJ databases">
        <title>Genome sequencing of Kibdelosporangium phytohabitans.</title>
        <authorList>
            <person name="Qin S."/>
            <person name="Xing K."/>
        </authorList>
    </citation>
    <scope>NUCLEOTIDE SEQUENCE [LARGE SCALE GENOMIC DNA]</scope>
    <source>
        <strain evidence="1 2">KLBMP1111</strain>
    </source>
</reference>
<gene>
    <name evidence="1" type="ORF">AOZ06_07805</name>
</gene>
<dbReference type="Proteomes" id="UP000063699">
    <property type="component" value="Chromosome"/>
</dbReference>
<dbReference type="RefSeq" id="WP_054288820.1">
    <property type="nucleotide sequence ID" value="NZ_CP012752.1"/>
</dbReference>
<dbReference type="AlphaFoldDB" id="A0A0N9HY78"/>
<name>A0A0N9HY78_9PSEU</name>
<organism evidence="1 2">
    <name type="scientific">Kibdelosporangium phytohabitans</name>
    <dbReference type="NCBI Taxonomy" id="860235"/>
    <lineage>
        <taxon>Bacteria</taxon>
        <taxon>Bacillati</taxon>
        <taxon>Actinomycetota</taxon>
        <taxon>Actinomycetes</taxon>
        <taxon>Pseudonocardiales</taxon>
        <taxon>Pseudonocardiaceae</taxon>
        <taxon>Kibdelosporangium</taxon>
    </lineage>
</organism>
<evidence type="ECO:0000313" key="1">
    <source>
        <dbReference type="EMBL" id="ALG06848.1"/>
    </source>
</evidence>
<proteinExistence type="predicted"/>
<keyword evidence="2" id="KW-1185">Reference proteome</keyword>
<protein>
    <recommendedName>
        <fullName evidence="3">Head-tail adaptor protein</fullName>
    </recommendedName>
</protein>
<accession>A0A0N9HY78</accession>
<dbReference type="KEGG" id="kphy:AOZ06_07805"/>
<evidence type="ECO:0008006" key="3">
    <source>
        <dbReference type="Google" id="ProtNLM"/>
    </source>
</evidence>
<dbReference type="STRING" id="860235.AOZ06_07805"/>
<dbReference type="EMBL" id="CP012752">
    <property type="protein sequence ID" value="ALG06848.1"/>
    <property type="molecule type" value="Genomic_DNA"/>
</dbReference>